<evidence type="ECO:0000256" key="5">
    <source>
        <dbReference type="SAM" id="Coils"/>
    </source>
</evidence>
<keyword evidence="5" id="KW-0175">Coiled coil</keyword>
<dbReference type="Gene3D" id="2.30.22.10">
    <property type="entry name" value="Head domain of nucleotide exchange factor GrpE"/>
    <property type="match status" value="1"/>
</dbReference>
<organism evidence="6 7">
    <name type="scientific">Candidatus Woesebacteria bacterium GW2011_GWA1_45_8</name>
    <dbReference type="NCBI Taxonomy" id="1618559"/>
    <lineage>
        <taxon>Bacteria</taxon>
        <taxon>Candidatus Woeseibacteriota</taxon>
    </lineage>
</organism>
<dbReference type="AlphaFoldDB" id="A0A0G1MVB3"/>
<evidence type="ECO:0000256" key="3">
    <source>
        <dbReference type="HAMAP-Rule" id="MF_01151"/>
    </source>
</evidence>
<dbReference type="InterPro" id="IPR013805">
    <property type="entry name" value="GrpE_CC"/>
</dbReference>
<dbReference type="InterPro" id="IPR009012">
    <property type="entry name" value="GrpE_head"/>
</dbReference>
<dbReference type="GO" id="GO:0005737">
    <property type="term" value="C:cytoplasm"/>
    <property type="evidence" value="ECO:0007669"/>
    <property type="project" value="UniProtKB-SubCell"/>
</dbReference>
<evidence type="ECO:0000256" key="2">
    <source>
        <dbReference type="ARBA" id="ARBA00023186"/>
    </source>
</evidence>
<dbReference type="HAMAP" id="MF_01151">
    <property type="entry name" value="GrpE"/>
    <property type="match status" value="1"/>
</dbReference>
<keyword evidence="3" id="KW-0963">Cytoplasm</keyword>
<proteinExistence type="inferred from homology"/>
<comment type="function">
    <text evidence="3">Participates actively in the response to hyperosmotic and heat shock by preventing the aggregation of stress-denatured proteins, in association with DnaK and GrpE. It is the nucleotide exchange factor for DnaK and may function as a thermosensor. Unfolded proteins bind initially to DnaJ; upon interaction with the DnaJ-bound protein, DnaK hydrolyzes its bound ATP, resulting in the formation of a stable complex. GrpE releases ADP from DnaK; ATP binding to DnaK triggers the release of the substrate protein, thus completing the reaction cycle. Several rounds of ATP-dependent interactions between DnaJ, DnaK and GrpE are required for fully efficient folding.</text>
</comment>
<sequence>MKKAFIKPNQEAAKLKIQLARALADYDNLRKRIEREKETFEKVANLKLVIKLLPVLDTLKKAQAHLKDEGLGITIKGFEDSLKGEGIEEIGVIKGDEFNPEIHEAIDVGEGPASGKIEEVLAGGWKFIDGPVIRHAQVRVSK</sequence>
<dbReference type="Gene3D" id="3.90.20.20">
    <property type="match status" value="1"/>
</dbReference>
<dbReference type="Pfam" id="PF01025">
    <property type="entry name" value="GrpE"/>
    <property type="match status" value="1"/>
</dbReference>
<dbReference type="SUPFAM" id="SSF51064">
    <property type="entry name" value="Head domain of nucleotide exchange factor GrpE"/>
    <property type="match status" value="1"/>
</dbReference>
<dbReference type="InterPro" id="IPR000740">
    <property type="entry name" value="GrpE"/>
</dbReference>
<evidence type="ECO:0000313" key="6">
    <source>
        <dbReference type="EMBL" id="KKU12256.1"/>
    </source>
</evidence>
<comment type="caution">
    <text evidence="6">The sequence shown here is derived from an EMBL/GenBank/DDBJ whole genome shotgun (WGS) entry which is preliminary data.</text>
</comment>
<comment type="subunit">
    <text evidence="3">Homodimer.</text>
</comment>
<dbReference type="PANTHER" id="PTHR21237">
    <property type="entry name" value="GRPE PROTEIN"/>
    <property type="match status" value="1"/>
</dbReference>
<comment type="subcellular location">
    <subcellularLocation>
        <location evidence="3">Cytoplasm</location>
    </subcellularLocation>
</comment>
<dbReference type="SUPFAM" id="SSF58014">
    <property type="entry name" value="Coiled-coil domain of nucleotide exchange factor GrpE"/>
    <property type="match status" value="1"/>
</dbReference>
<dbReference type="PANTHER" id="PTHR21237:SF23">
    <property type="entry name" value="GRPE PROTEIN HOMOLOG, MITOCHONDRIAL"/>
    <property type="match status" value="1"/>
</dbReference>
<gene>
    <name evidence="3" type="primary">grpE</name>
    <name evidence="6" type="ORF">UX19_C0003G0011</name>
</gene>
<dbReference type="GO" id="GO:0051087">
    <property type="term" value="F:protein-folding chaperone binding"/>
    <property type="evidence" value="ECO:0007669"/>
    <property type="project" value="InterPro"/>
</dbReference>
<evidence type="ECO:0000256" key="1">
    <source>
        <dbReference type="ARBA" id="ARBA00009054"/>
    </source>
</evidence>
<dbReference type="GO" id="GO:0042803">
    <property type="term" value="F:protein homodimerization activity"/>
    <property type="evidence" value="ECO:0007669"/>
    <property type="project" value="InterPro"/>
</dbReference>
<accession>A0A0G1MVB3</accession>
<comment type="similarity">
    <text evidence="1 3 4">Belongs to the GrpE family.</text>
</comment>
<keyword evidence="2 3" id="KW-0143">Chaperone</keyword>
<keyword evidence="3" id="KW-0346">Stress response</keyword>
<reference evidence="6 7" key="1">
    <citation type="journal article" date="2015" name="Nature">
        <title>rRNA introns, odd ribosomes, and small enigmatic genomes across a large radiation of phyla.</title>
        <authorList>
            <person name="Brown C.T."/>
            <person name="Hug L.A."/>
            <person name="Thomas B.C."/>
            <person name="Sharon I."/>
            <person name="Castelle C.J."/>
            <person name="Singh A."/>
            <person name="Wilkins M.J."/>
            <person name="Williams K.H."/>
            <person name="Banfield J.F."/>
        </authorList>
    </citation>
    <scope>NUCLEOTIDE SEQUENCE [LARGE SCALE GENOMIC DNA]</scope>
</reference>
<dbReference type="GO" id="GO:0000774">
    <property type="term" value="F:adenyl-nucleotide exchange factor activity"/>
    <property type="evidence" value="ECO:0007669"/>
    <property type="project" value="InterPro"/>
</dbReference>
<dbReference type="GO" id="GO:0051082">
    <property type="term" value="F:unfolded protein binding"/>
    <property type="evidence" value="ECO:0007669"/>
    <property type="project" value="TreeGrafter"/>
</dbReference>
<evidence type="ECO:0000256" key="4">
    <source>
        <dbReference type="RuleBase" id="RU004478"/>
    </source>
</evidence>
<dbReference type="CDD" id="cd00446">
    <property type="entry name" value="GrpE"/>
    <property type="match status" value="1"/>
</dbReference>
<feature type="coiled-coil region" evidence="5">
    <location>
        <begin position="12"/>
        <end position="46"/>
    </location>
</feature>
<dbReference type="Proteomes" id="UP000034653">
    <property type="component" value="Unassembled WGS sequence"/>
</dbReference>
<dbReference type="GO" id="GO:0006457">
    <property type="term" value="P:protein folding"/>
    <property type="evidence" value="ECO:0007669"/>
    <property type="project" value="InterPro"/>
</dbReference>
<name>A0A0G1MVB3_9BACT</name>
<evidence type="ECO:0000313" key="7">
    <source>
        <dbReference type="Proteomes" id="UP000034653"/>
    </source>
</evidence>
<dbReference type="EMBL" id="LCLG01000003">
    <property type="protein sequence ID" value="KKU12256.1"/>
    <property type="molecule type" value="Genomic_DNA"/>
</dbReference>
<dbReference type="PRINTS" id="PR00773">
    <property type="entry name" value="GRPEPROTEIN"/>
</dbReference>
<protein>
    <recommendedName>
        <fullName evidence="3">Protein GrpE</fullName>
    </recommendedName>
    <alternativeName>
        <fullName evidence="3">HSP-70 cofactor</fullName>
    </alternativeName>
</protein>